<evidence type="ECO:0000313" key="1">
    <source>
        <dbReference type="EMBL" id="GAH40824.1"/>
    </source>
</evidence>
<proteinExistence type="predicted"/>
<comment type="caution">
    <text evidence="1">The sequence shown here is derived from an EMBL/GenBank/DDBJ whole genome shotgun (WGS) entry which is preliminary data.</text>
</comment>
<reference evidence="1" key="1">
    <citation type="journal article" date="2014" name="Front. Microbiol.">
        <title>High frequency of phylogenetically diverse reductive dehalogenase-homologous genes in deep subseafloor sedimentary metagenomes.</title>
        <authorList>
            <person name="Kawai M."/>
            <person name="Futagami T."/>
            <person name="Toyoda A."/>
            <person name="Takaki Y."/>
            <person name="Nishi S."/>
            <person name="Hori S."/>
            <person name="Arai W."/>
            <person name="Tsubouchi T."/>
            <person name="Morono Y."/>
            <person name="Uchiyama I."/>
            <person name="Ito T."/>
            <person name="Fujiyama A."/>
            <person name="Inagaki F."/>
            <person name="Takami H."/>
        </authorList>
    </citation>
    <scope>NUCLEOTIDE SEQUENCE</scope>
    <source>
        <strain evidence="1">Expedition CK06-06</strain>
    </source>
</reference>
<dbReference type="AlphaFoldDB" id="X1GGT1"/>
<feature type="non-terminal residue" evidence="1">
    <location>
        <position position="53"/>
    </location>
</feature>
<accession>X1GGT1</accession>
<sequence>MDDQHYGTRDKRGDWSPKDPIEIAPFYRLPWKPRELLGWLKGFFLPWNAAFMA</sequence>
<name>X1GGT1_9ZZZZ</name>
<dbReference type="EMBL" id="BARU01015155">
    <property type="protein sequence ID" value="GAH40824.1"/>
    <property type="molecule type" value="Genomic_DNA"/>
</dbReference>
<gene>
    <name evidence="1" type="ORF">S03H2_26261</name>
</gene>
<organism evidence="1">
    <name type="scientific">marine sediment metagenome</name>
    <dbReference type="NCBI Taxonomy" id="412755"/>
    <lineage>
        <taxon>unclassified sequences</taxon>
        <taxon>metagenomes</taxon>
        <taxon>ecological metagenomes</taxon>
    </lineage>
</organism>
<protein>
    <submittedName>
        <fullName evidence="1">Uncharacterized protein</fullName>
    </submittedName>
</protein>